<organism evidence="14 15">
    <name type="scientific">Macrostomum lignano</name>
    <dbReference type="NCBI Taxonomy" id="282301"/>
    <lineage>
        <taxon>Eukaryota</taxon>
        <taxon>Metazoa</taxon>
        <taxon>Spiralia</taxon>
        <taxon>Lophotrochozoa</taxon>
        <taxon>Platyhelminthes</taxon>
        <taxon>Rhabditophora</taxon>
        <taxon>Macrostomorpha</taxon>
        <taxon>Macrostomida</taxon>
        <taxon>Macrostomidae</taxon>
        <taxon>Macrostomum</taxon>
    </lineage>
</organism>
<evidence type="ECO:0000256" key="1">
    <source>
        <dbReference type="ARBA" id="ARBA00004496"/>
    </source>
</evidence>
<dbReference type="EC" id="5.4.2.8" evidence="5 13"/>
<dbReference type="InterPro" id="IPR043169">
    <property type="entry name" value="PMM_cap"/>
</dbReference>
<evidence type="ECO:0000256" key="12">
    <source>
        <dbReference type="PIRSR" id="PIRSR605002-3"/>
    </source>
</evidence>
<dbReference type="InterPro" id="IPR023214">
    <property type="entry name" value="HAD_sf"/>
</dbReference>
<keyword evidence="8 12" id="KW-0460">Magnesium</keyword>
<dbReference type="InterPro" id="IPR006379">
    <property type="entry name" value="HAD-SF_hydro_IIB"/>
</dbReference>
<evidence type="ECO:0000313" key="15">
    <source>
        <dbReference type="WBParaSite" id="maker-uti_cns_0010141-snap-gene-0.3-mRNA-1"/>
    </source>
</evidence>
<protein>
    <recommendedName>
        <fullName evidence="5 13">Phosphomannomutase</fullName>
        <ecNumber evidence="5 13">5.4.2.8</ecNumber>
    </recommendedName>
</protein>
<comment type="similarity">
    <text evidence="3 13">Belongs to the eukaryotic PMM family.</text>
</comment>
<dbReference type="UniPathway" id="UPA00126">
    <property type="reaction ID" value="UER00424"/>
</dbReference>
<comment type="subcellular location">
    <subcellularLocation>
        <location evidence="1 13">Cytoplasm</location>
    </subcellularLocation>
</comment>
<feature type="binding site" evidence="12">
    <location>
        <position position="431"/>
    </location>
    <ligand>
        <name>Mg(2+)</name>
        <dbReference type="ChEBI" id="CHEBI:18420"/>
        <label>1</label>
    </ligand>
</feature>
<feature type="binding site" evidence="11">
    <location>
        <position position="404"/>
    </location>
    <ligand>
        <name>alpha-D-mannose 1-phosphate</name>
        <dbReference type="ChEBI" id="CHEBI:58409"/>
    </ligand>
</feature>
<feature type="binding site" evidence="12">
    <location>
        <position position="229"/>
    </location>
    <ligand>
        <name>Mg(2+)</name>
        <dbReference type="ChEBI" id="CHEBI:18420"/>
        <label>1</label>
    </ligand>
</feature>
<evidence type="ECO:0000256" key="4">
    <source>
        <dbReference type="ARBA" id="ARBA00011738"/>
    </source>
</evidence>
<dbReference type="FunFam" id="3.30.1240.20:FF:000001">
    <property type="entry name" value="Phosphomannomutase"/>
    <property type="match status" value="1"/>
</dbReference>
<comment type="cofactor">
    <cofactor evidence="12">
        <name>Mg(2+)</name>
        <dbReference type="ChEBI" id="CHEBI:18420"/>
    </cofactor>
</comment>
<dbReference type="SUPFAM" id="SSF56784">
    <property type="entry name" value="HAD-like"/>
    <property type="match status" value="1"/>
</dbReference>
<feature type="binding site" evidence="12">
    <location>
        <position position="231"/>
    </location>
    <ligand>
        <name>Mg(2+)</name>
        <dbReference type="ChEBI" id="CHEBI:18420"/>
        <label>1</label>
    </ligand>
</feature>
<sequence length="453" mass="50816">MSGFALRALSRRSEAGVVSAVLRQIGRVASKQPRNTICPTCLIQGTPRVRTRAVKGSVSRSKLRAAVLARGLPAEVASRLQALTFARSVLFQTFRFEVDSLVRRGHYETYIGAGRRLTDSDTVEFGVVHSVATGQLVAKTTPVRRRKCKRRFFIKRCRSWTDRVPRGLTAQELRQVEAALRHSAVASASAKLKRLGIRARSRRQAETACYSERSPIKMSRREDILCLFDVDGTLTKPRQSITPDMAQFLIDLSAKVPLAVVGGSDLSKVQEQLGGDFKESQLGLSFEYVFVENGLMAYKLGGELIGKESILNFLGEQRLQEFINFCLRYIADLDIPVKRGTFIEFRNGMLNVSPIGRNCSQSERDAFVEYDKERGIRAAFVEALRRQFDKYGLVFSIGGQISIDAFPAGWDKRYCLRFGGNDYEIYEDPLTTGHQVTSPEDTRDQLTKMFLQG</sequence>
<dbReference type="InterPro" id="IPR005002">
    <property type="entry name" value="PMM"/>
</dbReference>
<feature type="active site" description="Proton donor/acceptor" evidence="10">
    <location>
        <position position="231"/>
    </location>
</feature>
<accession>A0A1I8I5J5</accession>
<feature type="binding site" evidence="11">
    <location>
        <position position="357"/>
    </location>
    <ligand>
        <name>alpha-D-mannose 1-phosphate</name>
        <dbReference type="ChEBI" id="CHEBI:58409"/>
    </ligand>
</feature>
<proteinExistence type="inferred from homology"/>
<reference evidence="15" key="1">
    <citation type="submission" date="2016-11" db="UniProtKB">
        <authorList>
            <consortium name="WormBaseParasite"/>
        </authorList>
    </citation>
    <scope>IDENTIFICATION</scope>
</reference>
<name>A0A1I8I5J5_9PLAT</name>
<dbReference type="PANTHER" id="PTHR10466">
    <property type="entry name" value="PHOSPHOMANNOMUTASE"/>
    <property type="match status" value="1"/>
</dbReference>
<keyword evidence="7 12" id="KW-0479">Metal-binding</keyword>
<dbReference type="GO" id="GO:0009298">
    <property type="term" value="P:GDP-mannose biosynthetic process"/>
    <property type="evidence" value="ECO:0007669"/>
    <property type="project" value="UniProtKB-UniPathway"/>
</dbReference>
<dbReference type="PANTHER" id="PTHR10466:SF0">
    <property type="entry name" value="PHOSPHOMANNOMUTASE"/>
    <property type="match status" value="1"/>
</dbReference>
<dbReference type="AlphaFoldDB" id="A0A1I8I5J5"/>
<evidence type="ECO:0000256" key="8">
    <source>
        <dbReference type="ARBA" id="ARBA00022842"/>
    </source>
</evidence>
<keyword evidence="9 13" id="KW-0413">Isomerase</keyword>
<evidence type="ECO:0000256" key="2">
    <source>
        <dbReference type="ARBA" id="ARBA00004699"/>
    </source>
</evidence>
<feature type="binding site" evidence="11">
    <location>
        <position position="346"/>
    </location>
    <ligand>
        <name>alpha-D-mannose 1-phosphate</name>
        <dbReference type="ChEBI" id="CHEBI:58409"/>
    </ligand>
</feature>
<comment type="pathway">
    <text evidence="2 13">Nucleotide-sugar biosynthesis; GDP-alpha-D-mannose biosynthesis; alpha-D-mannose 1-phosphate from D-fructose 6-phosphate: step 2/2.</text>
</comment>
<evidence type="ECO:0000256" key="3">
    <source>
        <dbReference type="ARBA" id="ARBA00009736"/>
    </source>
</evidence>
<comment type="catalytic activity">
    <reaction evidence="13">
        <text>alpha-D-mannose 1-phosphate = D-mannose 6-phosphate</text>
        <dbReference type="Rhea" id="RHEA:11140"/>
        <dbReference type="ChEBI" id="CHEBI:58409"/>
        <dbReference type="ChEBI" id="CHEBI:58735"/>
        <dbReference type="EC" id="5.4.2.8"/>
    </reaction>
</comment>
<dbReference type="Pfam" id="PF03332">
    <property type="entry name" value="PMM"/>
    <property type="match status" value="1"/>
</dbReference>
<feature type="binding site" evidence="12">
    <location>
        <position position="428"/>
    </location>
    <ligand>
        <name>Mg(2+)</name>
        <dbReference type="ChEBI" id="CHEBI:18420"/>
        <label>1</label>
    </ligand>
</feature>
<keyword evidence="6 13" id="KW-0963">Cytoplasm</keyword>
<dbReference type="Gene3D" id="3.30.1240.20">
    <property type="match status" value="1"/>
</dbReference>
<comment type="subunit">
    <text evidence="4 13">Homodimer.</text>
</comment>
<dbReference type="CDD" id="cd02585">
    <property type="entry name" value="HAD_PMM"/>
    <property type="match status" value="1"/>
</dbReference>
<dbReference type="InterPro" id="IPR036412">
    <property type="entry name" value="HAD-like_sf"/>
</dbReference>
<evidence type="ECO:0000256" key="6">
    <source>
        <dbReference type="ARBA" id="ARBA00022490"/>
    </source>
</evidence>
<keyword evidence="14" id="KW-1185">Reference proteome</keyword>
<evidence type="ECO:0000256" key="7">
    <source>
        <dbReference type="ARBA" id="ARBA00022723"/>
    </source>
</evidence>
<evidence type="ECO:0000256" key="5">
    <source>
        <dbReference type="ARBA" id="ARBA00012730"/>
    </source>
</evidence>
<dbReference type="NCBIfam" id="TIGR01484">
    <property type="entry name" value="HAD-SF-IIB"/>
    <property type="match status" value="1"/>
</dbReference>
<dbReference type="Proteomes" id="UP000095280">
    <property type="component" value="Unplaced"/>
</dbReference>
<feature type="active site" description="Nucleophile" evidence="10">
    <location>
        <position position="229"/>
    </location>
</feature>
<evidence type="ECO:0000256" key="9">
    <source>
        <dbReference type="ARBA" id="ARBA00023235"/>
    </source>
</evidence>
<comment type="function">
    <text evidence="13">Involved in the synthesis of the GDP-mannose and dolichol-phosphate-mannose required for a number of critical mannosyl transfer reactions.</text>
</comment>
<evidence type="ECO:0000256" key="13">
    <source>
        <dbReference type="RuleBase" id="RU361118"/>
    </source>
</evidence>
<evidence type="ECO:0000313" key="14">
    <source>
        <dbReference type="Proteomes" id="UP000095280"/>
    </source>
</evidence>
<dbReference type="GO" id="GO:0005829">
    <property type="term" value="C:cytosol"/>
    <property type="evidence" value="ECO:0007669"/>
    <property type="project" value="TreeGrafter"/>
</dbReference>
<evidence type="ECO:0000256" key="11">
    <source>
        <dbReference type="PIRSR" id="PIRSR605002-2"/>
    </source>
</evidence>
<feature type="binding site" evidence="11">
    <location>
        <position position="364"/>
    </location>
    <ligand>
        <name>alpha-D-mannose 1-phosphate</name>
        <dbReference type="ChEBI" id="CHEBI:58409"/>
    </ligand>
</feature>
<evidence type="ECO:0000256" key="10">
    <source>
        <dbReference type="PIRSR" id="PIRSR605002-1"/>
    </source>
</evidence>
<feature type="binding site" evidence="11">
    <location>
        <position position="402"/>
    </location>
    <ligand>
        <name>alpha-D-mannose 1-phosphate</name>
        <dbReference type="ChEBI" id="CHEBI:58409"/>
    </ligand>
</feature>
<dbReference type="GO" id="GO:0046872">
    <property type="term" value="F:metal ion binding"/>
    <property type="evidence" value="ECO:0007669"/>
    <property type="project" value="UniProtKB-KW"/>
</dbReference>
<dbReference type="GO" id="GO:0004615">
    <property type="term" value="F:phosphomannomutase activity"/>
    <property type="evidence" value="ECO:0007669"/>
    <property type="project" value="UniProtKB-EC"/>
</dbReference>
<feature type="binding site" evidence="12">
    <location>
        <position position="426"/>
    </location>
    <ligand>
        <name>Mg(2+)</name>
        <dbReference type="ChEBI" id="CHEBI:18420"/>
        <label>1</label>
    </ligand>
</feature>
<dbReference type="GO" id="GO:0006013">
    <property type="term" value="P:mannose metabolic process"/>
    <property type="evidence" value="ECO:0007669"/>
    <property type="project" value="TreeGrafter"/>
</dbReference>
<dbReference type="GO" id="GO:0006487">
    <property type="term" value="P:protein N-linked glycosylation"/>
    <property type="evidence" value="ECO:0007669"/>
    <property type="project" value="TreeGrafter"/>
</dbReference>
<dbReference type="WBParaSite" id="maker-uti_cns_0010141-snap-gene-0.3-mRNA-1">
    <property type="protein sequence ID" value="maker-uti_cns_0010141-snap-gene-0.3-mRNA-1"/>
    <property type="gene ID" value="maker-uti_cns_0010141-snap-gene-0.3"/>
</dbReference>
<feature type="binding site" evidence="11">
    <location>
        <position position="238"/>
    </location>
    <ligand>
        <name>alpha-D-mannose 1-phosphate</name>
        <dbReference type="ChEBI" id="CHEBI:58409"/>
    </ligand>
</feature>
<dbReference type="Gene3D" id="3.40.50.1000">
    <property type="entry name" value="HAD superfamily/HAD-like"/>
    <property type="match status" value="1"/>
</dbReference>